<protein>
    <recommendedName>
        <fullName evidence="3">Phosphoribulokinase/uridine kinase domain-containing protein</fullName>
    </recommendedName>
</protein>
<dbReference type="Gene3D" id="3.40.50.300">
    <property type="entry name" value="P-loop containing nucleotide triphosphate hydrolases"/>
    <property type="match status" value="1"/>
</dbReference>
<dbReference type="EMBL" id="WNKQ01000001">
    <property type="protein sequence ID" value="KAF5853923.1"/>
    <property type="molecule type" value="Genomic_DNA"/>
</dbReference>
<evidence type="ECO:0000313" key="1">
    <source>
        <dbReference type="EMBL" id="KAF5853923.1"/>
    </source>
</evidence>
<name>A0A8H6E040_COCSA</name>
<dbReference type="Proteomes" id="UP000624244">
    <property type="component" value="Unassembled WGS sequence"/>
</dbReference>
<dbReference type="SUPFAM" id="SSF52540">
    <property type="entry name" value="P-loop containing nucleoside triphosphate hydrolases"/>
    <property type="match status" value="1"/>
</dbReference>
<gene>
    <name evidence="1" type="ORF">GGP41_006737</name>
</gene>
<evidence type="ECO:0000313" key="2">
    <source>
        <dbReference type="Proteomes" id="UP000624244"/>
    </source>
</evidence>
<comment type="caution">
    <text evidence="1">The sequence shown here is derived from an EMBL/GenBank/DDBJ whole genome shotgun (WGS) entry which is preliminary data.</text>
</comment>
<dbReference type="AlphaFoldDB" id="A0A8H6E040"/>
<dbReference type="CDD" id="cd02024">
    <property type="entry name" value="NRK1"/>
    <property type="match status" value="1"/>
</dbReference>
<sequence>MSSPLLVGISGPSSSGKTTLSRLLRDVFPPSKLFILHLDDFYLTDAQIPVKNGIQDWDCIESLNLPALKQVLDHIKDQGKSPDWLVSQEDQNSVGEHGVPESEIQALRERVAGLLEGKPEWSEKRICIVDGFLLFSQDMKDIRSTFDVRLFLRTSYETAKRRREARSGYVTLEGFWQDPPGYVDKIVWPNYVHDHSFLFENGDVNGQLDSEVCAETDIHGMPKEAEENMAECLSWAVRVLEDVIKKS</sequence>
<dbReference type="OMA" id="FMSIPYE"/>
<organism evidence="1 2">
    <name type="scientific">Cochliobolus sativus</name>
    <name type="common">Common root rot and spot blotch fungus</name>
    <name type="synonym">Bipolaris sorokiniana</name>
    <dbReference type="NCBI Taxonomy" id="45130"/>
    <lineage>
        <taxon>Eukaryota</taxon>
        <taxon>Fungi</taxon>
        <taxon>Dikarya</taxon>
        <taxon>Ascomycota</taxon>
        <taxon>Pezizomycotina</taxon>
        <taxon>Dothideomycetes</taxon>
        <taxon>Pleosporomycetidae</taxon>
        <taxon>Pleosporales</taxon>
        <taxon>Pleosporineae</taxon>
        <taxon>Pleosporaceae</taxon>
        <taxon>Bipolaris</taxon>
    </lineage>
</organism>
<dbReference type="InterPro" id="IPR027417">
    <property type="entry name" value="P-loop_NTPase"/>
</dbReference>
<proteinExistence type="predicted"/>
<reference evidence="1" key="1">
    <citation type="submission" date="2019-11" db="EMBL/GenBank/DDBJ databases">
        <title>Bipolaris sorokiniana Genome sequencing.</title>
        <authorList>
            <person name="Wang H."/>
        </authorList>
    </citation>
    <scope>NUCLEOTIDE SEQUENCE</scope>
</reference>
<evidence type="ECO:0008006" key="3">
    <source>
        <dbReference type="Google" id="ProtNLM"/>
    </source>
</evidence>
<dbReference type="PANTHER" id="PTHR10285">
    <property type="entry name" value="URIDINE KINASE"/>
    <property type="match status" value="1"/>
</dbReference>
<accession>A0A8H6E040</accession>